<proteinExistence type="predicted"/>
<protein>
    <submittedName>
        <fullName evidence="1">Uncharacterized protein</fullName>
    </submittedName>
</protein>
<gene>
    <name evidence="1" type="ORF">BOTBODRAFT_176890</name>
</gene>
<dbReference type="HOGENOM" id="CLU_1586215_0_0_1"/>
<sequence>MSVEKGDVLKVPENMTRVKLRVEWSIQFCMGMITASRSDEYVMLVTENTTGPRNGDVIVFVQADRDIKQTACTFTVDDSYQWGRGGDYGDRFLVLHDKDREVPGWGFCRAVLDISDNYSGDHWISRAQGHVVTWSDWKDSSMNMNHMTPIEGARLHYGGSLIGNDYLHSF</sequence>
<dbReference type="AlphaFoldDB" id="A0A067MJ61"/>
<dbReference type="EMBL" id="KL198054">
    <property type="protein sequence ID" value="KDQ11892.1"/>
    <property type="molecule type" value="Genomic_DNA"/>
</dbReference>
<evidence type="ECO:0000313" key="1">
    <source>
        <dbReference type="EMBL" id="KDQ11892.1"/>
    </source>
</evidence>
<dbReference type="Proteomes" id="UP000027195">
    <property type="component" value="Unassembled WGS sequence"/>
</dbReference>
<organism evidence="1 2">
    <name type="scientific">Botryobasidium botryosum (strain FD-172 SS1)</name>
    <dbReference type="NCBI Taxonomy" id="930990"/>
    <lineage>
        <taxon>Eukaryota</taxon>
        <taxon>Fungi</taxon>
        <taxon>Dikarya</taxon>
        <taxon>Basidiomycota</taxon>
        <taxon>Agaricomycotina</taxon>
        <taxon>Agaricomycetes</taxon>
        <taxon>Cantharellales</taxon>
        <taxon>Botryobasidiaceae</taxon>
        <taxon>Botryobasidium</taxon>
    </lineage>
</organism>
<dbReference type="InParanoid" id="A0A067MJ61"/>
<evidence type="ECO:0000313" key="2">
    <source>
        <dbReference type="Proteomes" id="UP000027195"/>
    </source>
</evidence>
<reference evidence="2" key="1">
    <citation type="journal article" date="2014" name="Proc. Natl. Acad. Sci. U.S.A.">
        <title>Extensive sampling of basidiomycete genomes demonstrates inadequacy of the white-rot/brown-rot paradigm for wood decay fungi.</title>
        <authorList>
            <person name="Riley R."/>
            <person name="Salamov A.A."/>
            <person name="Brown D.W."/>
            <person name="Nagy L.G."/>
            <person name="Floudas D."/>
            <person name="Held B.W."/>
            <person name="Levasseur A."/>
            <person name="Lombard V."/>
            <person name="Morin E."/>
            <person name="Otillar R."/>
            <person name="Lindquist E.A."/>
            <person name="Sun H."/>
            <person name="LaButti K.M."/>
            <person name="Schmutz J."/>
            <person name="Jabbour D."/>
            <person name="Luo H."/>
            <person name="Baker S.E."/>
            <person name="Pisabarro A.G."/>
            <person name="Walton J.D."/>
            <person name="Blanchette R.A."/>
            <person name="Henrissat B."/>
            <person name="Martin F."/>
            <person name="Cullen D."/>
            <person name="Hibbett D.S."/>
            <person name="Grigoriev I.V."/>
        </authorList>
    </citation>
    <scope>NUCLEOTIDE SEQUENCE [LARGE SCALE GENOMIC DNA]</scope>
    <source>
        <strain evidence="2">FD-172 SS1</strain>
    </source>
</reference>
<keyword evidence="2" id="KW-1185">Reference proteome</keyword>
<accession>A0A067MJ61</accession>
<name>A0A067MJ61_BOTB1</name>